<organism evidence="3 4">
    <name type="scientific">Nocardia cyriacigeorgica</name>
    <dbReference type="NCBI Taxonomy" id="135487"/>
    <lineage>
        <taxon>Bacteria</taxon>
        <taxon>Bacillati</taxon>
        <taxon>Actinomycetota</taxon>
        <taxon>Actinomycetes</taxon>
        <taxon>Mycobacteriales</taxon>
        <taxon>Nocardiaceae</taxon>
        <taxon>Nocardia</taxon>
    </lineage>
</organism>
<dbReference type="EMBL" id="JAAGVB010000060">
    <property type="protein sequence ID" value="NEW36031.1"/>
    <property type="molecule type" value="Genomic_DNA"/>
</dbReference>
<dbReference type="Gene3D" id="3.50.50.60">
    <property type="entry name" value="FAD/NAD(P)-binding domain"/>
    <property type="match status" value="1"/>
</dbReference>
<comment type="caution">
    <text evidence="3">The sequence shown here is derived from an EMBL/GenBank/DDBJ whole genome shotgun (WGS) entry which is preliminary data.</text>
</comment>
<evidence type="ECO:0000313" key="4">
    <source>
        <dbReference type="Proteomes" id="UP000471166"/>
    </source>
</evidence>
<evidence type="ECO:0000313" key="3">
    <source>
        <dbReference type="EMBL" id="NEW36031.1"/>
    </source>
</evidence>
<name>A0A6P1CU29_9NOCA</name>
<dbReference type="AlphaFoldDB" id="A0A6P1CU29"/>
<feature type="domain" description="FAD-binding" evidence="2">
    <location>
        <begin position="12"/>
        <end position="342"/>
    </location>
</feature>
<dbReference type="PRINTS" id="PR00420">
    <property type="entry name" value="RNGMNOXGNASE"/>
</dbReference>
<dbReference type="GO" id="GO:0071949">
    <property type="term" value="F:FAD binding"/>
    <property type="evidence" value="ECO:0007669"/>
    <property type="project" value="InterPro"/>
</dbReference>
<dbReference type="GO" id="GO:0004497">
    <property type="term" value="F:monooxygenase activity"/>
    <property type="evidence" value="ECO:0007669"/>
    <property type="project" value="UniProtKB-KW"/>
</dbReference>
<accession>A0A6P1CU29</accession>
<dbReference type="PANTHER" id="PTHR43476:SF5">
    <property type="entry name" value="FAD-DEPENDENT MONOOXYGENASE"/>
    <property type="match status" value="1"/>
</dbReference>
<dbReference type="PANTHER" id="PTHR43476">
    <property type="entry name" value="3-(3-HYDROXY-PHENYL)PROPIONATE/3-HYDROXYCINNAMIC ACID HYDROXYLASE"/>
    <property type="match status" value="1"/>
</dbReference>
<dbReference type="InterPro" id="IPR002938">
    <property type="entry name" value="FAD-bd"/>
</dbReference>
<proteinExistence type="predicted"/>
<reference evidence="3 4" key="1">
    <citation type="submission" date="2020-01" db="EMBL/GenBank/DDBJ databases">
        <title>Genetics and antimicrobial susceptibilities of Nocardia species isolated from the soil; a comparison with species isolated from humans.</title>
        <authorList>
            <person name="Carrasco G."/>
            <person name="Monzon S."/>
            <person name="Sansegundo M."/>
            <person name="Garcia E."/>
            <person name="Garrido N."/>
            <person name="Medina M.J."/>
            <person name="Villalon P."/>
            <person name="Ramirez-Arocha A.C."/>
            <person name="Jimenez P."/>
            <person name="Cuesta I."/>
            <person name="Valdezate S."/>
        </authorList>
    </citation>
    <scope>NUCLEOTIDE SEQUENCE [LARGE SCALE GENOMIC DNA]</scope>
    <source>
        <strain evidence="3 4">CNM20110626</strain>
    </source>
</reference>
<dbReference type="Gene3D" id="3.30.70.2450">
    <property type="match status" value="1"/>
</dbReference>
<gene>
    <name evidence="3" type="ORF">GV791_26190</name>
</gene>
<keyword evidence="3" id="KW-0503">Monooxygenase</keyword>
<dbReference type="Proteomes" id="UP000471166">
    <property type="component" value="Unassembled WGS sequence"/>
</dbReference>
<dbReference type="SUPFAM" id="SSF51905">
    <property type="entry name" value="FAD/NAD(P)-binding domain"/>
    <property type="match status" value="1"/>
</dbReference>
<evidence type="ECO:0000259" key="2">
    <source>
        <dbReference type="Pfam" id="PF01494"/>
    </source>
</evidence>
<evidence type="ECO:0000256" key="1">
    <source>
        <dbReference type="ARBA" id="ARBA00023002"/>
    </source>
</evidence>
<dbReference type="RefSeq" id="WP_163847395.1">
    <property type="nucleotide sequence ID" value="NZ_JAAGVB010000060.1"/>
</dbReference>
<sequence length="415" mass="45985">MSKTAAEDDDVDYDVVVTGAGPVGLTAALVLGRAGRRVLVLEAEAEPATQWRASTFHPPTLELAEELGLIDDMLAQGLVAPTYQLRTRTGELIAEFDFSNLADVTRYPYRLQLEQYKYVRILVAKLAAEPTVEVRFSHRATGHESTDRGVSVFVAGHSSEYSVTGQFLIGADGARSLIRQDLDVEFEGMTYEHRYLLLGLDAPIEEYFPGISYVNYVADPDEHKMLLRIPDCWRVMFEVATGPSDADVVGDAFIEDRLSSLFHPNPLPEVLSRQVYRVHQRVAGEFRRGPVALIGDAAHVNSPIGGMGLNSGVHDAYTLAQVLVGESADDLDQWASRRRAVALSEIQRITHRNTRDLSIGEKDSRVRELREISEDPQRAREWMLEASMIASARKQGLVPERVLQRAGAVSTPFPS</sequence>
<dbReference type="InterPro" id="IPR036188">
    <property type="entry name" value="FAD/NAD-bd_sf"/>
</dbReference>
<dbReference type="InterPro" id="IPR050631">
    <property type="entry name" value="PheA/TfdB_FAD_monoxygenase"/>
</dbReference>
<dbReference type="Pfam" id="PF01494">
    <property type="entry name" value="FAD_binding_3"/>
    <property type="match status" value="1"/>
</dbReference>
<protein>
    <submittedName>
        <fullName evidence="3">FAD-dependent monooxygenase</fullName>
    </submittedName>
</protein>
<keyword evidence="1" id="KW-0560">Oxidoreductase</keyword>